<proteinExistence type="predicted"/>
<sequence length="154" mass="16246">MTATSLGAEASPGKPALRSVCAIRADLGAAVEFETAEGTVRAMFPIVSGAVQGAALAGEILPGGADFARRRPDGAYDIEARYCLRLNDGTPLMVTNAGRMQPMADGSYQGRTRAVIEAPPGPHGWLSDAVLFGTVWTEPDDEARVFIELWQAVI</sequence>
<protein>
    <submittedName>
        <fullName evidence="1">DUF3237 family protein</fullName>
    </submittedName>
</protein>
<dbReference type="InterPro" id="IPR020915">
    <property type="entry name" value="UPF0311"/>
</dbReference>
<name>A0A6M0QTN5_9RHOB</name>
<gene>
    <name evidence="1" type="ORF">G4Z14_07760</name>
</gene>
<dbReference type="Pfam" id="PF11578">
    <property type="entry name" value="DUF3237"/>
    <property type="match status" value="1"/>
</dbReference>
<dbReference type="PANTHER" id="PTHR37315">
    <property type="entry name" value="UPF0311 PROTEIN BLR7842"/>
    <property type="match status" value="1"/>
</dbReference>
<dbReference type="AlphaFoldDB" id="A0A6M0QTN5"/>
<reference evidence="1 2" key="1">
    <citation type="submission" date="2020-02" db="EMBL/GenBank/DDBJ databases">
        <authorList>
            <person name="Chen W.-M."/>
        </authorList>
    </citation>
    <scope>NUCLEOTIDE SEQUENCE [LARGE SCALE GENOMIC DNA]</scope>
    <source>
        <strain evidence="1 2">KMS-5</strain>
    </source>
</reference>
<dbReference type="EMBL" id="JAAIVJ010000003">
    <property type="protein sequence ID" value="NEY90194.1"/>
    <property type="molecule type" value="Genomic_DNA"/>
</dbReference>
<organism evidence="1 2">
    <name type="scientific">Tabrizicola oligotrophica</name>
    <dbReference type="NCBI Taxonomy" id="2710650"/>
    <lineage>
        <taxon>Bacteria</taxon>
        <taxon>Pseudomonadati</taxon>
        <taxon>Pseudomonadota</taxon>
        <taxon>Alphaproteobacteria</taxon>
        <taxon>Rhodobacterales</taxon>
        <taxon>Paracoccaceae</taxon>
        <taxon>Tabrizicola</taxon>
    </lineage>
</organism>
<dbReference type="PANTHER" id="PTHR37315:SF1">
    <property type="entry name" value="UPF0311 PROTEIN BLR7842"/>
    <property type="match status" value="1"/>
</dbReference>
<dbReference type="Proteomes" id="UP000477782">
    <property type="component" value="Unassembled WGS sequence"/>
</dbReference>
<accession>A0A6M0QTN5</accession>
<dbReference type="Gene3D" id="2.40.160.20">
    <property type="match status" value="1"/>
</dbReference>
<evidence type="ECO:0000313" key="2">
    <source>
        <dbReference type="Proteomes" id="UP000477782"/>
    </source>
</evidence>
<comment type="caution">
    <text evidence="1">The sequence shown here is derived from an EMBL/GenBank/DDBJ whole genome shotgun (WGS) entry which is preliminary data.</text>
</comment>
<evidence type="ECO:0000313" key="1">
    <source>
        <dbReference type="EMBL" id="NEY90194.1"/>
    </source>
</evidence>
<keyword evidence="2" id="KW-1185">Reference proteome</keyword>
<dbReference type="RefSeq" id="WP_164624409.1">
    <property type="nucleotide sequence ID" value="NZ_JAAIVJ010000003.1"/>
</dbReference>